<evidence type="ECO:0000259" key="1">
    <source>
        <dbReference type="Pfam" id="PF01726"/>
    </source>
</evidence>
<dbReference type="OrthoDB" id="9802364at2"/>
<dbReference type="GO" id="GO:0006508">
    <property type="term" value="P:proteolysis"/>
    <property type="evidence" value="ECO:0007669"/>
    <property type="project" value="InterPro"/>
</dbReference>
<dbReference type="InterPro" id="IPR006199">
    <property type="entry name" value="LexA_DNA-bd_dom"/>
</dbReference>
<dbReference type="EMBL" id="AHYR01000004">
    <property type="protein sequence ID" value="EOT42619.1"/>
    <property type="molecule type" value="Genomic_DNA"/>
</dbReference>
<organism evidence="2 3">
    <name type="scientific">Enterococcus dispar ATCC 51266</name>
    <dbReference type="NCBI Taxonomy" id="1139219"/>
    <lineage>
        <taxon>Bacteria</taxon>
        <taxon>Bacillati</taxon>
        <taxon>Bacillota</taxon>
        <taxon>Bacilli</taxon>
        <taxon>Lactobacillales</taxon>
        <taxon>Enterococcaceae</taxon>
        <taxon>Enterococcus</taxon>
    </lineage>
</organism>
<name>S0KCI0_9ENTE</name>
<dbReference type="eggNOG" id="COG1974">
    <property type="taxonomic scope" value="Bacteria"/>
</dbReference>
<dbReference type="InterPro" id="IPR036388">
    <property type="entry name" value="WH-like_DNA-bd_sf"/>
</dbReference>
<evidence type="ECO:0000313" key="2">
    <source>
        <dbReference type="EMBL" id="EOT42619.1"/>
    </source>
</evidence>
<dbReference type="SUPFAM" id="SSF46785">
    <property type="entry name" value="Winged helix' DNA-binding domain"/>
    <property type="match status" value="1"/>
</dbReference>
<reference evidence="2 3" key="1">
    <citation type="submission" date="2013-03" db="EMBL/GenBank/DDBJ databases">
        <title>The Genome Sequence of Enterococcus dispar ATCC_51266 (Illumina only assembly).</title>
        <authorList>
            <consortium name="The Broad Institute Genomics Platform"/>
            <consortium name="The Broad Institute Genome Sequencing Center for Infectious Disease"/>
            <person name="Earl A."/>
            <person name="Russ C."/>
            <person name="Gilmore M."/>
            <person name="Surin D."/>
            <person name="Walker B."/>
            <person name="Young S."/>
            <person name="Zeng Q."/>
            <person name="Gargeya S."/>
            <person name="Fitzgerald M."/>
            <person name="Haas B."/>
            <person name="Abouelleil A."/>
            <person name="Allen A.W."/>
            <person name="Alvarado L."/>
            <person name="Arachchi H.M."/>
            <person name="Berlin A.M."/>
            <person name="Chapman S.B."/>
            <person name="Gainer-Dewar J."/>
            <person name="Goldberg J."/>
            <person name="Griggs A."/>
            <person name="Gujja S."/>
            <person name="Hansen M."/>
            <person name="Howarth C."/>
            <person name="Imamovic A."/>
            <person name="Ireland A."/>
            <person name="Larimer J."/>
            <person name="McCowan C."/>
            <person name="Murphy C."/>
            <person name="Pearson M."/>
            <person name="Poon T.W."/>
            <person name="Priest M."/>
            <person name="Roberts A."/>
            <person name="Saif S."/>
            <person name="Shea T."/>
            <person name="Sisk P."/>
            <person name="Sykes S."/>
            <person name="Wortman J."/>
            <person name="Nusbaum C."/>
            <person name="Birren B."/>
        </authorList>
    </citation>
    <scope>NUCLEOTIDE SEQUENCE [LARGE SCALE GENOMIC DNA]</scope>
    <source>
        <strain evidence="2 3">ATCC 51266</strain>
    </source>
</reference>
<dbReference type="STRING" id="44009.RV01_GL001562"/>
<dbReference type="Proteomes" id="UP000014127">
    <property type="component" value="Unassembled WGS sequence"/>
</dbReference>
<dbReference type="RefSeq" id="WP_016172159.1">
    <property type="nucleotide sequence ID" value="NZ_ASWK01000001.1"/>
</dbReference>
<accession>S0KCI0</accession>
<sequence length="85" mass="9520">MAKTHDENTSTKILKFIDEYIRKEKWAPSVREIGKAVYLSSTSTVFAHLERLAGAGLIEKQTRSPRALRITEKGADFLETLKGGI</sequence>
<feature type="domain" description="LexA repressor DNA-binding" evidence="1">
    <location>
        <begin position="12"/>
        <end position="67"/>
    </location>
</feature>
<dbReference type="AlphaFoldDB" id="S0KCI0"/>
<keyword evidence="3" id="KW-1185">Reference proteome</keyword>
<protein>
    <recommendedName>
        <fullName evidence="1">LexA repressor DNA-binding domain-containing protein</fullName>
    </recommendedName>
</protein>
<gene>
    <name evidence="2" type="ORF">OMK_00980</name>
</gene>
<evidence type="ECO:0000313" key="3">
    <source>
        <dbReference type="Proteomes" id="UP000014127"/>
    </source>
</evidence>
<dbReference type="GO" id="GO:0004252">
    <property type="term" value="F:serine-type endopeptidase activity"/>
    <property type="evidence" value="ECO:0007669"/>
    <property type="project" value="InterPro"/>
</dbReference>
<dbReference type="HOGENOM" id="CLU_066192_57_1_9"/>
<dbReference type="Gene3D" id="1.10.10.10">
    <property type="entry name" value="Winged helix-like DNA-binding domain superfamily/Winged helix DNA-binding domain"/>
    <property type="match status" value="1"/>
</dbReference>
<dbReference type="PATRIC" id="fig|1139219.3.peg.945"/>
<dbReference type="Pfam" id="PF01726">
    <property type="entry name" value="LexA_DNA_bind"/>
    <property type="match status" value="1"/>
</dbReference>
<dbReference type="InterPro" id="IPR036390">
    <property type="entry name" value="WH_DNA-bd_sf"/>
</dbReference>
<proteinExistence type="predicted"/>
<comment type="caution">
    <text evidence="2">The sequence shown here is derived from an EMBL/GenBank/DDBJ whole genome shotgun (WGS) entry which is preliminary data.</text>
</comment>